<accession>J4CD83</accession>
<organism evidence="2 3">
    <name type="scientific">Theileria orientalis strain Shintoku</name>
    <dbReference type="NCBI Taxonomy" id="869250"/>
    <lineage>
        <taxon>Eukaryota</taxon>
        <taxon>Sar</taxon>
        <taxon>Alveolata</taxon>
        <taxon>Apicomplexa</taxon>
        <taxon>Aconoidasida</taxon>
        <taxon>Piroplasmida</taxon>
        <taxon>Theileriidae</taxon>
        <taxon>Theileria</taxon>
    </lineage>
</organism>
<protein>
    <submittedName>
        <fullName evidence="2">Uncharacterized protein</fullName>
    </submittedName>
</protein>
<reference evidence="2 3" key="1">
    <citation type="journal article" date="2012" name="MBio">
        <title>Comparative genome analysis of three eukaryotic parasites with differing abilities to transform leukocytes reveals key mediators of Theileria-induced leukocyte transformation.</title>
        <authorList>
            <person name="Hayashida K."/>
            <person name="Hara Y."/>
            <person name="Abe T."/>
            <person name="Yamasaki C."/>
            <person name="Toyoda A."/>
            <person name="Kosuge T."/>
            <person name="Suzuki Y."/>
            <person name="Sato Y."/>
            <person name="Kawashima S."/>
            <person name="Katayama T."/>
            <person name="Wakaguri H."/>
            <person name="Inoue N."/>
            <person name="Homma K."/>
            <person name="Tada-Umezaki M."/>
            <person name="Yagi Y."/>
            <person name="Fujii Y."/>
            <person name="Habara T."/>
            <person name="Kanehisa M."/>
            <person name="Watanabe H."/>
            <person name="Ito K."/>
            <person name="Gojobori T."/>
            <person name="Sugawara H."/>
            <person name="Imanishi T."/>
            <person name="Weir W."/>
            <person name="Gardner M."/>
            <person name="Pain A."/>
            <person name="Shiels B."/>
            <person name="Hattori M."/>
            <person name="Nene V."/>
            <person name="Sugimoto C."/>
        </authorList>
    </citation>
    <scope>NUCLEOTIDE SEQUENCE [LARGE SCALE GENOMIC DNA]</scope>
    <source>
        <strain evidence="2 3">Shintoku</strain>
    </source>
</reference>
<keyword evidence="1" id="KW-0732">Signal</keyword>
<keyword evidence="3" id="KW-1185">Reference proteome</keyword>
<evidence type="ECO:0000256" key="1">
    <source>
        <dbReference type="SAM" id="SignalP"/>
    </source>
</evidence>
<feature type="chain" id="PRO_5003778710" evidence="1">
    <location>
        <begin position="23"/>
        <end position="55"/>
    </location>
</feature>
<sequence>MSMPFISFQRLFVLLSSYSVKTIDNICDLDPAIICMLQTQTYTSSTFVPIIIMYF</sequence>
<dbReference type="KEGG" id="tot:TOT_020000946"/>
<dbReference type="RefSeq" id="XP_009690993.1">
    <property type="nucleotide sequence ID" value="XM_009692698.1"/>
</dbReference>
<dbReference type="AlphaFoldDB" id="J4CD83"/>
<evidence type="ECO:0000313" key="3">
    <source>
        <dbReference type="Proteomes" id="UP000003786"/>
    </source>
</evidence>
<dbReference type="Proteomes" id="UP000003786">
    <property type="component" value="Chromosome 2"/>
</dbReference>
<dbReference type="VEuPathDB" id="PiroplasmaDB:TOT_020000946"/>
<proteinExistence type="predicted"/>
<gene>
    <name evidence="2" type="ORF">TOT_020000946</name>
</gene>
<dbReference type="GeneID" id="20715052"/>
<evidence type="ECO:0000313" key="2">
    <source>
        <dbReference type="EMBL" id="BAM40692.1"/>
    </source>
</evidence>
<feature type="signal peptide" evidence="1">
    <location>
        <begin position="1"/>
        <end position="22"/>
    </location>
</feature>
<dbReference type="EMBL" id="AP011947">
    <property type="protein sequence ID" value="BAM40692.1"/>
    <property type="molecule type" value="Genomic_DNA"/>
</dbReference>
<name>J4CD83_THEOR</name>